<dbReference type="OrthoDB" id="1699231at2759"/>
<dbReference type="VEuPathDB" id="FungiDB:ASPWEDRAFT_182027"/>
<evidence type="ECO:0000256" key="9">
    <source>
        <dbReference type="SAM" id="MobiDB-lite"/>
    </source>
</evidence>
<dbReference type="GO" id="GO:0006281">
    <property type="term" value="P:DNA repair"/>
    <property type="evidence" value="ECO:0007669"/>
    <property type="project" value="TreeGrafter"/>
</dbReference>
<dbReference type="CDD" id="cd18008">
    <property type="entry name" value="DEXDc_SHPRH-like"/>
    <property type="match status" value="1"/>
</dbReference>
<feature type="compositionally biased region" description="Basic residues" evidence="9">
    <location>
        <begin position="424"/>
        <end position="434"/>
    </location>
</feature>
<dbReference type="InterPro" id="IPR001650">
    <property type="entry name" value="Helicase_C-like"/>
</dbReference>
<dbReference type="GO" id="GO:0005524">
    <property type="term" value="F:ATP binding"/>
    <property type="evidence" value="ECO:0007669"/>
    <property type="project" value="UniProtKB-KW"/>
</dbReference>
<keyword evidence="7" id="KW-0862">Zinc</keyword>
<dbReference type="SMART" id="SM00490">
    <property type="entry name" value="HELICc"/>
    <property type="match status" value="1"/>
</dbReference>
<feature type="compositionally biased region" description="Basic and acidic residues" evidence="9">
    <location>
        <begin position="173"/>
        <end position="186"/>
    </location>
</feature>
<dbReference type="Gene3D" id="3.40.50.10810">
    <property type="entry name" value="Tandem AAA-ATPase domain"/>
    <property type="match status" value="1"/>
</dbReference>
<feature type="compositionally biased region" description="Basic and acidic residues" evidence="9">
    <location>
        <begin position="28"/>
        <end position="37"/>
    </location>
</feature>
<feature type="compositionally biased region" description="Acidic residues" evidence="9">
    <location>
        <begin position="389"/>
        <end position="403"/>
    </location>
</feature>
<evidence type="ECO:0000259" key="11">
    <source>
        <dbReference type="PROSITE" id="PS51194"/>
    </source>
</evidence>
<feature type="compositionally biased region" description="Basic and acidic residues" evidence="9">
    <location>
        <begin position="1115"/>
        <end position="1129"/>
    </location>
</feature>
<dbReference type="GO" id="GO:0004386">
    <property type="term" value="F:helicase activity"/>
    <property type="evidence" value="ECO:0007669"/>
    <property type="project" value="UniProtKB-KW"/>
</dbReference>
<feature type="region of interest" description="Disordered" evidence="9">
    <location>
        <begin position="371"/>
        <end position="491"/>
    </location>
</feature>
<dbReference type="Gene3D" id="3.40.50.300">
    <property type="entry name" value="P-loop containing nucleotide triphosphate hydrolases"/>
    <property type="match status" value="1"/>
</dbReference>
<feature type="region of interest" description="Disordered" evidence="9">
    <location>
        <begin position="1"/>
        <end position="37"/>
    </location>
</feature>
<dbReference type="PROSITE" id="PS51192">
    <property type="entry name" value="HELICASE_ATP_BIND_1"/>
    <property type="match status" value="1"/>
</dbReference>
<feature type="compositionally biased region" description="Basic and acidic residues" evidence="9">
    <location>
        <begin position="371"/>
        <end position="388"/>
    </location>
</feature>
<keyword evidence="5" id="KW-0378">Hydrolase</keyword>
<dbReference type="InterPro" id="IPR013083">
    <property type="entry name" value="Znf_RING/FYVE/PHD"/>
</dbReference>
<feature type="compositionally biased region" description="Basic residues" evidence="9">
    <location>
        <begin position="1084"/>
        <end position="1095"/>
    </location>
</feature>
<gene>
    <name evidence="12" type="ORF">ASPWEDRAFT_182027</name>
</gene>
<dbReference type="GeneID" id="63747751"/>
<dbReference type="GO" id="GO:0008270">
    <property type="term" value="F:zinc ion binding"/>
    <property type="evidence" value="ECO:0007669"/>
    <property type="project" value="UniProtKB-KW"/>
</dbReference>
<dbReference type="PROSITE" id="PS00518">
    <property type="entry name" value="ZF_RING_1"/>
    <property type="match status" value="1"/>
</dbReference>
<feature type="region of interest" description="Disordered" evidence="9">
    <location>
        <begin position="69"/>
        <end position="186"/>
    </location>
</feature>
<dbReference type="InterPro" id="IPR050628">
    <property type="entry name" value="SNF2_RAD54_helicase_TF"/>
</dbReference>
<keyword evidence="13" id="KW-1185">Reference proteome</keyword>
<dbReference type="GO" id="GO:0005634">
    <property type="term" value="C:nucleus"/>
    <property type="evidence" value="ECO:0007669"/>
    <property type="project" value="TreeGrafter"/>
</dbReference>
<comment type="similarity">
    <text evidence="1">Belongs to the SNF2/RAD54 helicase family.</text>
</comment>
<dbReference type="SUPFAM" id="SSF52540">
    <property type="entry name" value="P-loop containing nucleoside triphosphate hydrolases"/>
    <property type="match status" value="2"/>
</dbReference>
<dbReference type="RefSeq" id="XP_040690806.1">
    <property type="nucleotide sequence ID" value="XM_040831903.1"/>
</dbReference>
<dbReference type="GO" id="GO:0008094">
    <property type="term" value="F:ATP-dependent activity, acting on DNA"/>
    <property type="evidence" value="ECO:0007669"/>
    <property type="project" value="TreeGrafter"/>
</dbReference>
<feature type="compositionally biased region" description="Basic and acidic residues" evidence="9">
    <location>
        <begin position="118"/>
        <end position="134"/>
    </location>
</feature>
<dbReference type="InterPro" id="IPR027417">
    <property type="entry name" value="P-loop_NTPase"/>
</dbReference>
<evidence type="ECO:0000256" key="2">
    <source>
        <dbReference type="ARBA" id="ARBA00022723"/>
    </source>
</evidence>
<dbReference type="CDD" id="cd18793">
    <property type="entry name" value="SF2_C_SNF"/>
    <property type="match status" value="1"/>
</dbReference>
<evidence type="ECO:0000313" key="13">
    <source>
        <dbReference type="Proteomes" id="UP000184383"/>
    </source>
</evidence>
<evidence type="ECO:0000256" key="8">
    <source>
        <dbReference type="ARBA" id="ARBA00022840"/>
    </source>
</evidence>
<protein>
    <submittedName>
        <fullName evidence="12">Uncharacterized protein</fullName>
    </submittedName>
</protein>
<accession>A0A1L9RQ88</accession>
<proteinExistence type="inferred from homology"/>
<dbReference type="SMART" id="SM00487">
    <property type="entry name" value="DEXDc"/>
    <property type="match status" value="1"/>
</dbReference>
<dbReference type="InterPro" id="IPR049730">
    <property type="entry name" value="SNF2/RAD54-like_C"/>
</dbReference>
<evidence type="ECO:0000256" key="1">
    <source>
        <dbReference type="ARBA" id="ARBA00007025"/>
    </source>
</evidence>
<keyword evidence="3" id="KW-0547">Nucleotide-binding</keyword>
<evidence type="ECO:0000256" key="6">
    <source>
        <dbReference type="ARBA" id="ARBA00022806"/>
    </source>
</evidence>
<organism evidence="12 13">
    <name type="scientific">Aspergillus wentii DTO 134E9</name>
    <dbReference type="NCBI Taxonomy" id="1073089"/>
    <lineage>
        <taxon>Eukaryota</taxon>
        <taxon>Fungi</taxon>
        <taxon>Dikarya</taxon>
        <taxon>Ascomycota</taxon>
        <taxon>Pezizomycotina</taxon>
        <taxon>Eurotiomycetes</taxon>
        <taxon>Eurotiomycetidae</taxon>
        <taxon>Eurotiales</taxon>
        <taxon>Aspergillaceae</taxon>
        <taxon>Aspergillus</taxon>
        <taxon>Aspergillus subgen. Cremei</taxon>
    </lineage>
</organism>
<reference evidence="13" key="1">
    <citation type="journal article" date="2017" name="Genome Biol.">
        <title>Comparative genomics reveals high biological diversity and specific adaptations in the industrially and medically important fungal genus Aspergillus.</title>
        <authorList>
            <person name="de Vries R.P."/>
            <person name="Riley R."/>
            <person name="Wiebenga A."/>
            <person name="Aguilar-Osorio G."/>
            <person name="Amillis S."/>
            <person name="Uchima C.A."/>
            <person name="Anderluh G."/>
            <person name="Asadollahi M."/>
            <person name="Askin M."/>
            <person name="Barry K."/>
            <person name="Battaglia E."/>
            <person name="Bayram O."/>
            <person name="Benocci T."/>
            <person name="Braus-Stromeyer S.A."/>
            <person name="Caldana C."/>
            <person name="Canovas D."/>
            <person name="Cerqueira G.C."/>
            <person name="Chen F."/>
            <person name="Chen W."/>
            <person name="Choi C."/>
            <person name="Clum A."/>
            <person name="Dos Santos R.A."/>
            <person name="Damasio A.R."/>
            <person name="Diallinas G."/>
            <person name="Emri T."/>
            <person name="Fekete E."/>
            <person name="Flipphi M."/>
            <person name="Freyberg S."/>
            <person name="Gallo A."/>
            <person name="Gournas C."/>
            <person name="Habgood R."/>
            <person name="Hainaut M."/>
            <person name="Harispe M.L."/>
            <person name="Henrissat B."/>
            <person name="Hilden K.S."/>
            <person name="Hope R."/>
            <person name="Hossain A."/>
            <person name="Karabika E."/>
            <person name="Karaffa L."/>
            <person name="Karanyi Z."/>
            <person name="Krasevec N."/>
            <person name="Kuo A."/>
            <person name="Kusch H."/>
            <person name="LaButti K."/>
            <person name="Lagendijk E.L."/>
            <person name="Lapidus A."/>
            <person name="Levasseur A."/>
            <person name="Lindquist E."/>
            <person name="Lipzen A."/>
            <person name="Logrieco A.F."/>
            <person name="MacCabe A."/>
            <person name="Maekelae M.R."/>
            <person name="Malavazi I."/>
            <person name="Melin P."/>
            <person name="Meyer V."/>
            <person name="Mielnichuk N."/>
            <person name="Miskei M."/>
            <person name="Molnar A.P."/>
            <person name="Mule G."/>
            <person name="Ngan C.Y."/>
            <person name="Orejas M."/>
            <person name="Orosz E."/>
            <person name="Ouedraogo J.P."/>
            <person name="Overkamp K.M."/>
            <person name="Park H.-S."/>
            <person name="Perrone G."/>
            <person name="Piumi F."/>
            <person name="Punt P.J."/>
            <person name="Ram A.F."/>
            <person name="Ramon A."/>
            <person name="Rauscher S."/>
            <person name="Record E."/>
            <person name="Riano-Pachon D.M."/>
            <person name="Robert V."/>
            <person name="Roehrig J."/>
            <person name="Ruller R."/>
            <person name="Salamov A."/>
            <person name="Salih N.S."/>
            <person name="Samson R.A."/>
            <person name="Sandor E."/>
            <person name="Sanguinetti M."/>
            <person name="Schuetze T."/>
            <person name="Sepcic K."/>
            <person name="Shelest E."/>
            <person name="Sherlock G."/>
            <person name="Sophianopoulou V."/>
            <person name="Squina F.M."/>
            <person name="Sun H."/>
            <person name="Susca A."/>
            <person name="Todd R.B."/>
            <person name="Tsang A."/>
            <person name="Unkles S.E."/>
            <person name="van de Wiele N."/>
            <person name="van Rossen-Uffink D."/>
            <person name="Oliveira J.V."/>
            <person name="Vesth T.C."/>
            <person name="Visser J."/>
            <person name="Yu J.-H."/>
            <person name="Zhou M."/>
            <person name="Andersen M.R."/>
            <person name="Archer D.B."/>
            <person name="Baker S.E."/>
            <person name="Benoit I."/>
            <person name="Brakhage A.A."/>
            <person name="Braus G.H."/>
            <person name="Fischer R."/>
            <person name="Frisvad J.C."/>
            <person name="Goldman G.H."/>
            <person name="Houbraken J."/>
            <person name="Oakley B."/>
            <person name="Pocsi I."/>
            <person name="Scazzocchio C."/>
            <person name="Seiboth B."/>
            <person name="vanKuyk P.A."/>
            <person name="Wortman J."/>
            <person name="Dyer P.S."/>
            <person name="Grigoriev I.V."/>
        </authorList>
    </citation>
    <scope>NUCLEOTIDE SEQUENCE [LARGE SCALE GENOMIC DNA]</scope>
    <source>
        <strain evidence="13">DTO 134E9</strain>
    </source>
</reference>
<feature type="domain" description="Helicase C-terminal" evidence="11">
    <location>
        <begin position="1147"/>
        <end position="1308"/>
    </location>
</feature>
<evidence type="ECO:0000256" key="5">
    <source>
        <dbReference type="ARBA" id="ARBA00022801"/>
    </source>
</evidence>
<dbReference type="PROSITE" id="PS51194">
    <property type="entry name" value="HELICASE_CTER"/>
    <property type="match status" value="1"/>
</dbReference>
<feature type="domain" description="Helicase ATP-binding" evidence="10">
    <location>
        <begin position="596"/>
        <end position="792"/>
    </location>
</feature>
<evidence type="ECO:0000259" key="10">
    <source>
        <dbReference type="PROSITE" id="PS51192"/>
    </source>
</evidence>
<keyword evidence="4" id="KW-0863">Zinc-finger</keyword>
<dbReference type="InterPro" id="IPR014001">
    <property type="entry name" value="Helicase_ATP-bd"/>
</dbReference>
<evidence type="ECO:0000256" key="7">
    <source>
        <dbReference type="ARBA" id="ARBA00022833"/>
    </source>
</evidence>
<feature type="compositionally biased region" description="Acidic residues" evidence="9">
    <location>
        <begin position="100"/>
        <end position="117"/>
    </location>
</feature>
<sequence length="1334" mass="149680">MDGQNVQNAQADQYTQPSQPDQNAQNDQTEKEQLDINDKLLESIDARRKQTRSKGMLAKSLLSLQKNLAGDAPVPPVLDKEDDQGPAGLVGEIESAGQVEEVESEEPAGEVEQNEQIEQDKEAKQDEEAEHGEQADQNDQVQQDEEVRPVESIQQAEHVERAEQADETQQTEQAEHTEQNDQVEQIKQDEPAEIVEPADENPMALVLYSGKRQTPIEPSFNDNSMSIPNVFDEVLDVPSLEFEADFFRILDTENTTQPLFDLSNETFGSLPLDFTQLSMPEFNGESALQPFPNIPDEVTDAVLPITIDEPAETQTAGSFTQTSGLDWTNDLTMVEEDTSKFHAVEAWYQGLKEPTLADTIRYQAAVQEEEAREKRLESREALKEHESGSTDDEALFCSDEESEMPPHEGPSNGDPGPSSSIGHNKPKSKPRERKNRISAEEKRRSRQVGLDIALGRVQKKEPGNTRKRKANNTGPNPGQNAGGKGNRKKQKTTGQDVYLDGLFAHGIVEDAAANASLPAIPSLAGRNKDKALAELIASIPNADQDVKDDKNKVLAATRRFTHSAKSDDQGGWKIKGLRTTLYHHQLLGAAFMRDRENSSQGPFGGLLCDIMGFGKTLQALANVVDGKPSDPDDPVKTTLIVVPSHLVSHWRDQVLRHCDVSAIGRVLEYHARARLSSLDIVGTIQLHDVVITTYEEVRRSYPKIEFSGNMNKSEKEITELWEQAYEEEVGPLHKIKFLRIILDEGHLIRNISSSTSIAVRALTGKYKWILTGTPLINWVRELYTYFQFLEVPRIGQYHDFKQNYYNPGDGQSHQRLVNLLRSILTRRTHSSRLFSLPIIKLPDLSERTITVNFCDVERKIYTLIELGGIAEVNGLVGLNDRIAQIECFLVMILRLRMFSSHLLTAQFSVKKLLTDEVMGEITALSNQKDTEHPSYKIATWLAALRNSLPIPPKPATSGGTMQAQPDESAQLDEYLTGDREELIRKFRAFMCELHGEENWVERLDRGNCPSCGYLGEASVITSCMHLYCEECYYILKESTAPEDGKPICMRCNVTIQEAARYGTVDNSNVEESLPDPPTQTTQKKGGKSKKPKQSKKAGMAKYGMFSDESQTQQKDNNKPENKEGDKKGDDEVDWDKTNVALHMPGTKLTQTEKLIAGWIRKNKSVKVVIFTQFLGSVRVLSGMCYRRGWKHTMLTGKMPMQCRDENMQEFRDKSDVRILIASLRAGGTGLDMSMANKCILIDLWWNEAIQEQAFSRIYRIGQQREVEFVKIVIRNSVDDRIMKLQRQKTKEINGTIGEGVLEGRETIMELIKMFGTVQEHAGGGFIIIPNAKDD</sequence>
<dbReference type="Proteomes" id="UP000184383">
    <property type="component" value="Unassembled WGS sequence"/>
</dbReference>
<dbReference type="InterPro" id="IPR000330">
    <property type="entry name" value="SNF2_N"/>
</dbReference>
<dbReference type="InterPro" id="IPR017907">
    <property type="entry name" value="Znf_RING_CS"/>
</dbReference>
<dbReference type="STRING" id="1073089.A0A1L9RQ88"/>
<keyword evidence="8" id="KW-0067">ATP-binding</keyword>
<dbReference type="Pfam" id="PF00271">
    <property type="entry name" value="Helicase_C"/>
    <property type="match status" value="1"/>
</dbReference>
<dbReference type="GO" id="GO:0016787">
    <property type="term" value="F:hydrolase activity"/>
    <property type="evidence" value="ECO:0007669"/>
    <property type="project" value="UniProtKB-KW"/>
</dbReference>
<evidence type="ECO:0000313" key="12">
    <source>
        <dbReference type="EMBL" id="OJJ37130.1"/>
    </source>
</evidence>
<dbReference type="PANTHER" id="PTHR45626:SF17">
    <property type="entry name" value="HELICASE-LIKE TRANSCRIPTION FACTOR"/>
    <property type="match status" value="1"/>
</dbReference>
<name>A0A1L9RQ88_ASPWE</name>
<dbReference type="Pfam" id="PF00176">
    <property type="entry name" value="SNF2-rel_dom"/>
    <property type="match status" value="1"/>
</dbReference>
<dbReference type="EMBL" id="KV878211">
    <property type="protein sequence ID" value="OJJ37130.1"/>
    <property type="molecule type" value="Genomic_DNA"/>
</dbReference>
<feature type="compositionally biased region" description="Low complexity" evidence="9">
    <location>
        <begin position="409"/>
        <end position="422"/>
    </location>
</feature>
<dbReference type="InterPro" id="IPR038718">
    <property type="entry name" value="SNF2-like_sf"/>
</dbReference>
<keyword evidence="6" id="KW-0347">Helicase</keyword>
<keyword evidence="2" id="KW-0479">Metal-binding</keyword>
<evidence type="ECO:0000256" key="4">
    <source>
        <dbReference type="ARBA" id="ARBA00022771"/>
    </source>
</evidence>
<dbReference type="Gene3D" id="3.30.40.10">
    <property type="entry name" value="Zinc/RING finger domain, C3HC4 (zinc finger)"/>
    <property type="match status" value="1"/>
</dbReference>
<feature type="region of interest" description="Disordered" evidence="9">
    <location>
        <begin position="1064"/>
        <end position="1132"/>
    </location>
</feature>
<dbReference type="PANTHER" id="PTHR45626">
    <property type="entry name" value="TRANSCRIPTION TERMINATION FACTOR 2-RELATED"/>
    <property type="match status" value="1"/>
</dbReference>
<evidence type="ECO:0000256" key="3">
    <source>
        <dbReference type="ARBA" id="ARBA00022741"/>
    </source>
</evidence>
<feature type="compositionally biased region" description="Polar residues" evidence="9">
    <location>
        <begin position="1"/>
        <end position="27"/>
    </location>
</feature>